<proteinExistence type="predicted"/>
<keyword evidence="2" id="KW-1185">Reference proteome</keyword>
<organism evidence="1 2">
    <name type="scientific">Ascodesmis nigricans</name>
    <dbReference type="NCBI Taxonomy" id="341454"/>
    <lineage>
        <taxon>Eukaryota</taxon>
        <taxon>Fungi</taxon>
        <taxon>Dikarya</taxon>
        <taxon>Ascomycota</taxon>
        <taxon>Pezizomycotina</taxon>
        <taxon>Pezizomycetes</taxon>
        <taxon>Pezizales</taxon>
        <taxon>Ascodesmidaceae</taxon>
        <taxon>Ascodesmis</taxon>
    </lineage>
</organism>
<name>A0A4S2MQ03_9PEZI</name>
<dbReference type="EMBL" id="ML220172">
    <property type="protein sequence ID" value="TGZ76588.1"/>
    <property type="molecule type" value="Genomic_DNA"/>
</dbReference>
<gene>
    <name evidence="1" type="ORF">EX30DRAFT_242929</name>
</gene>
<evidence type="ECO:0000313" key="1">
    <source>
        <dbReference type="EMBL" id="TGZ76588.1"/>
    </source>
</evidence>
<dbReference type="InParanoid" id="A0A4S2MQ03"/>
<protein>
    <submittedName>
        <fullName evidence="1">Uncharacterized protein</fullName>
    </submittedName>
</protein>
<accession>A0A4S2MQ03</accession>
<evidence type="ECO:0000313" key="2">
    <source>
        <dbReference type="Proteomes" id="UP000298138"/>
    </source>
</evidence>
<dbReference type="Proteomes" id="UP000298138">
    <property type="component" value="Unassembled WGS sequence"/>
</dbReference>
<dbReference type="OrthoDB" id="4775338at2759"/>
<reference evidence="1 2" key="1">
    <citation type="submission" date="2019-04" db="EMBL/GenBank/DDBJ databases">
        <title>Comparative genomics and transcriptomics to analyze fruiting body development in filamentous ascomycetes.</title>
        <authorList>
            <consortium name="DOE Joint Genome Institute"/>
            <person name="Lutkenhaus R."/>
            <person name="Traeger S."/>
            <person name="Breuer J."/>
            <person name="Kuo A."/>
            <person name="Lipzen A."/>
            <person name="Pangilinan J."/>
            <person name="Dilworth D."/>
            <person name="Sandor L."/>
            <person name="Poggeler S."/>
            <person name="Barry K."/>
            <person name="Grigoriev I.V."/>
            <person name="Nowrousian M."/>
        </authorList>
    </citation>
    <scope>NUCLEOTIDE SEQUENCE [LARGE SCALE GENOMIC DNA]</scope>
    <source>
        <strain evidence="1 2">CBS 389.68</strain>
    </source>
</reference>
<sequence length="131" mass="14896">MVSWCSWLSRQSNTLKVPSSNLGEITSFWRATFVGRWMAVGDERSGTLCVFSVRVYRWYNVGGKPAVFAVLRMTTNERARRLLMLQEREKGGRWCGIGEELDRVVVELCHRWIKLAASSSPSASGHVLNIF</sequence>
<dbReference type="AlphaFoldDB" id="A0A4S2MQ03"/>